<dbReference type="PROSITE" id="PS50089">
    <property type="entry name" value="ZF_RING_2"/>
    <property type="match status" value="1"/>
</dbReference>
<dbReference type="Gene3D" id="3.30.40.10">
    <property type="entry name" value="Zinc/RING finger domain, C3HC4 (zinc finger)"/>
    <property type="match status" value="1"/>
</dbReference>
<evidence type="ECO:0000313" key="4">
    <source>
        <dbReference type="Proteomes" id="UP001162001"/>
    </source>
</evidence>
<protein>
    <submittedName>
        <fullName evidence="3">Zinc finger protein RING-type protein</fullName>
    </submittedName>
</protein>
<keyword evidence="1" id="KW-0862">Zinc</keyword>
<keyword evidence="1" id="KW-0863">Zinc-finger</keyword>
<proteinExistence type="predicted"/>
<keyword evidence="4" id="KW-1185">Reference proteome</keyword>
<evidence type="ECO:0000256" key="1">
    <source>
        <dbReference type="PROSITE-ProRule" id="PRU00175"/>
    </source>
</evidence>
<reference evidence="3 4" key="1">
    <citation type="submission" date="2020-04" db="EMBL/GenBank/DDBJ databases">
        <title>Advantages and limits of metagenomic assembly and binning of a giant virus.</title>
        <authorList>
            <person name="Schulz F."/>
            <person name="Andreani J."/>
            <person name="Francis R."/>
            <person name="Boudjemaa H."/>
            <person name="Bou Khalil J.Y."/>
            <person name="Lee J."/>
            <person name="La Scola B."/>
            <person name="Woyke T."/>
        </authorList>
    </citation>
    <scope>NUCLEOTIDE SEQUENCE [LARGE SCALE GENOMIC DNA]</scope>
    <source>
        <strain evidence="3 4">FV1/VV64</strain>
    </source>
</reference>
<dbReference type="Proteomes" id="UP001162001">
    <property type="component" value="Segment"/>
</dbReference>
<feature type="domain" description="RING-type" evidence="2">
    <location>
        <begin position="111"/>
        <end position="155"/>
    </location>
</feature>
<name>A0A7D3UVI0_9VIRU</name>
<dbReference type="GO" id="GO:0008270">
    <property type="term" value="F:zinc ion binding"/>
    <property type="evidence" value="ECO:0007669"/>
    <property type="project" value="UniProtKB-KW"/>
</dbReference>
<accession>A0A7D3UVI0</accession>
<sequence length="156" mass="18692">MNILKYKIDNLYSQYKNYIIIPDRKKTNRFTIQDGYIRYVITFLENGIKCQCDKSMCTHILCLLHKHFMLSCFSIYYLGFTRYQRQLLNDISKGNDFIEDEIYKIITETECGICYNNLSLKDVYVCENCCNMVHDTCMRKWVIAQKNNKKCIYCNL</sequence>
<dbReference type="EMBL" id="MT418680">
    <property type="protein sequence ID" value="QKF94189.1"/>
    <property type="molecule type" value="Genomic_DNA"/>
</dbReference>
<keyword evidence="1" id="KW-0479">Metal-binding</keyword>
<evidence type="ECO:0000259" key="2">
    <source>
        <dbReference type="PROSITE" id="PS50089"/>
    </source>
</evidence>
<dbReference type="InterPro" id="IPR001841">
    <property type="entry name" value="Znf_RING"/>
</dbReference>
<dbReference type="InterPro" id="IPR013083">
    <property type="entry name" value="Znf_RING/FYVE/PHD"/>
</dbReference>
<organism evidence="3 4">
    <name type="scientific">Fadolivirus FV1/VV64</name>
    <dbReference type="NCBI Taxonomy" id="3070911"/>
    <lineage>
        <taxon>Viruses</taxon>
        <taxon>Varidnaviria</taxon>
        <taxon>Bamfordvirae</taxon>
        <taxon>Nucleocytoviricota</taxon>
        <taxon>Megaviricetes</taxon>
        <taxon>Imitervirales</taxon>
        <taxon>Mimiviridae</taxon>
        <taxon>Klosneuvirinae</taxon>
        <taxon>Fadolivirus</taxon>
        <taxon>Fadolivirus algeromassiliense</taxon>
    </lineage>
</organism>
<gene>
    <name evidence="3" type="ORF">Fadolivirus_1_731</name>
</gene>
<evidence type="ECO:0000313" key="3">
    <source>
        <dbReference type="EMBL" id="QKF94189.1"/>
    </source>
</evidence>